<dbReference type="PANTHER" id="PTHR48107:SF16">
    <property type="entry name" value="NADPH-DEPENDENT ALDEHYDE REDUCTASE 1, CHLOROPLASTIC"/>
    <property type="match status" value="1"/>
</dbReference>
<dbReference type="PANTHER" id="PTHR48107">
    <property type="entry name" value="NADPH-DEPENDENT ALDEHYDE REDUCTASE-LIKE PROTEIN, CHLOROPLASTIC-RELATED"/>
    <property type="match status" value="1"/>
</dbReference>
<dbReference type="GO" id="GO:0008206">
    <property type="term" value="P:bile acid metabolic process"/>
    <property type="evidence" value="ECO:0007669"/>
    <property type="project" value="UniProtKB-ARBA"/>
</dbReference>
<dbReference type="NCBIfam" id="NF005214">
    <property type="entry name" value="PRK06701.1"/>
    <property type="match status" value="1"/>
</dbReference>
<accession>A0A841SU77</accession>
<dbReference type="InterPro" id="IPR002347">
    <property type="entry name" value="SDR_fam"/>
</dbReference>
<evidence type="ECO:0000313" key="5">
    <source>
        <dbReference type="EMBL" id="MBB6633768.1"/>
    </source>
</evidence>
<dbReference type="EMBL" id="JACJVQ010000005">
    <property type="protein sequence ID" value="MBB6633768.1"/>
    <property type="molecule type" value="Genomic_DNA"/>
</dbReference>
<feature type="domain" description="Ketoreductase" evidence="4">
    <location>
        <begin position="54"/>
        <end position="235"/>
    </location>
</feature>
<dbReference type="RefSeq" id="WP_185119246.1">
    <property type="nucleotide sequence ID" value="NZ_JACJVQ010000005.1"/>
</dbReference>
<dbReference type="PRINTS" id="PR00080">
    <property type="entry name" value="SDRFAMILY"/>
</dbReference>
<comment type="similarity">
    <text evidence="1">Belongs to the short-chain dehydrogenases/reductases (SDR) family.</text>
</comment>
<dbReference type="Proteomes" id="UP000535838">
    <property type="component" value="Unassembled WGS sequence"/>
</dbReference>
<dbReference type="InterPro" id="IPR057326">
    <property type="entry name" value="KR_dom"/>
</dbReference>
<evidence type="ECO:0000259" key="4">
    <source>
        <dbReference type="SMART" id="SM00822"/>
    </source>
</evidence>
<evidence type="ECO:0000256" key="2">
    <source>
        <dbReference type="ARBA" id="ARBA00023002"/>
    </source>
</evidence>
<dbReference type="SUPFAM" id="SSF51735">
    <property type="entry name" value="NAD(P)-binding Rossmann-fold domains"/>
    <property type="match status" value="1"/>
</dbReference>
<evidence type="ECO:0000256" key="1">
    <source>
        <dbReference type="ARBA" id="ARBA00006484"/>
    </source>
</evidence>
<proteinExistence type="inferred from homology"/>
<dbReference type="Gene3D" id="3.40.50.720">
    <property type="entry name" value="NAD(P)-binding Rossmann-like Domain"/>
    <property type="match status" value="1"/>
</dbReference>
<dbReference type="PROSITE" id="PS00061">
    <property type="entry name" value="ADH_SHORT"/>
    <property type="match status" value="1"/>
</dbReference>
<comment type="caution">
    <text evidence="5">The sequence shown here is derived from an EMBL/GenBank/DDBJ whole genome shotgun (WGS) entry which is preliminary data.</text>
</comment>
<dbReference type="SMART" id="SM00822">
    <property type="entry name" value="PKS_KR"/>
    <property type="match status" value="1"/>
</dbReference>
<feature type="compositionally biased region" description="Basic and acidic residues" evidence="3">
    <location>
        <begin position="15"/>
        <end position="28"/>
    </location>
</feature>
<evidence type="ECO:0000256" key="3">
    <source>
        <dbReference type="SAM" id="MobiDB-lite"/>
    </source>
</evidence>
<protein>
    <submittedName>
        <fullName evidence="5">SDR family oxidoreductase</fullName>
    </submittedName>
</protein>
<gene>
    <name evidence="5" type="ORF">H7B67_06575</name>
</gene>
<dbReference type="CDD" id="cd05355">
    <property type="entry name" value="SDR_c1"/>
    <property type="match status" value="1"/>
</dbReference>
<keyword evidence="6" id="KW-1185">Reference proteome</keyword>
<dbReference type="Pfam" id="PF13561">
    <property type="entry name" value="adh_short_C2"/>
    <property type="match status" value="1"/>
</dbReference>
<reference evidence="5 6" key="1">
    <citation type="submission" date="2020-08" db="EMBL/GenBank/DDBJ databases">
        <title>Cohnella phylogeny.</title>
        <authorList>
            <person name="Dunlap C."/>
        </authorList>
    </citation>
    <scope>NUCLEOTIDE SEQUENCE [LARGE SCALE GENOMIC DNA]</scope>
    <source>
        <strain evidence="5 6">DSM 25241</strain>
    </source>
</reference>
<dbReference type="PRINTS" id="PR00081">
    <property type="entry name" value="GDHRDH"/>
</dbReference>
<dbReference type="InterPro" id="IPR020904">
    <property type="entry name" value="Sc_DH/Rdtase_CS"/>
</dbReference>
<dbReference type="InterPro" id="IPR036291">
    <property type="entry name" value="NAD(P)-bd_dom_sf"/>
</dbReference>
<name>A0A841SU77_9BACL</name>
<keyword evidence="2" id="KW-0560">Oxidoreductase</keyword>
<dbReference type="GO" id="GO:0016614">
    <property type="term" value="F:oxidoreductase activity, acting on CH-OH group of donors"/>
    <property type="evidence" value="ECO:0007669"/>
    <property type="project" value="UniProtKB-ARBA"/>
</dbReference>
<sequence length="297" mass="31625">MLLDADQPGWAAPSRPDHFPPQHQDRQPGLESDMYPAPEAESPIYRPAGKLAGKVAIVTGGDSGIGRAVAIAFAKEGADVAIVYLSEYTDAKESQRQVEQEGRSCLLFAGDIGDPAFCKEAVQQTVQKLGRLDIVVNNAAEQHPVDGLDKISPEQLTKTFATNVFGMFYLTQAALPYLKPGSAVINTASITAYKGNPKLIDYSASKGAIVSFTRSLSLNLIGKGIRVNAVAPGPIWTPLIPSTFNETEVSKFGMDTPMKRAGQPDELAPAYVYLASEDSSYVSGQVIHVNGGTVVNG</sequence>
<dbReference type="AlphaFoldDB" id="A0A841SU77"/>
<evidence type="ECO:0000313" key="6">
    <source>
        <dbReference type="Proteomes" id="UP000535838"/>
    </source>
</evidence>
<organism evidence="5 6">
    <name type="scientific">Cohnella thailandensis</name>
    <dbReference type="NCBI Taxonomy" id="557557"/>
    <lineage>
        <taxon>Bacteria</taxon>
        <taxon>Bacillati</taxon>
        <taxon>Bacillota</taxon>
        <taxon>Bacilli</taxon>
        <taxon>Bacillales</taxon>
        <taxon>Paenibacillaceae</taxon>
        <taxon>Cohnella</taxon>
    </lineage>
</organism>
<feature type="region of interest" description="Disordered" evidence="3">
    <location>
        <begin position="1"/>
        <end position="42"/>
    </location>
</feature>
<dbReference type="FunFam" id="3.40.50.720:FF:000084">
    <property type="entry name" value="Short-chain dehydrogenase reductase"/>
    <property type="match status" value="1"/>
</dbReference>